<evidence type="ECO:0000313" key="2">
    <source>
        <dbReference type="Proteomes" id="UP000215914"/>
    </source>
</evidence>
<proteinExistence type="predicted"/>
<comment type="caution">
    <text evidence="1">The sequence shown here is derived from an EMBL/GenBank/DDBJ whole genome shotgun (WGS) entry which is preliminary data.</text>
</comment>
<dbReference type="EMBL" id="MNCJ02000331">
    <property type="protein sequence ID" value="KAF5761754.1"/>
    <property type="molecule type" value="Genomic_DNA"/>
</dbReference>
<organism evidence="1 2">
    <name type="scientific">Helianthus annuus</name>
    <name type="common">Common sunflower</name>
    <dbReference type="NCBI Taxonomy" id="4232"/>
    <lineage>
        <taxon>Eukaryota</taxon>
        <taxon>Viridiplantae</taxon>
        <taxon>Streptophyta</taxon>
        <taxon>Embryophyta</taxon>
        <taxon>Tracheophyta</taxon>
        <taxon>Spermatophyta</taxon>
        <taxon>Magnoliopsida</taxon>
        <taxon>eudicotyledons</taxon>
        <taxon>Gunneridae</taxon>
        <taxon>Pentapetalae</taxon>
        <taxon>asterids</taxon>
        <taxon>campanulids</taxon>
        <taxon>Asterales</taxon>
        <taxon>Asteraceae</taxon>
        <taxon>Asteroideae</taxon>
        <taxon>Heliantheae alliance</taxon>
        <taxon>Heliantheae</taxon>
        <taxon>Helianthus</taxon>
    </lineage>
</organism>
<dbReference type="AlphaFoldDB" id="A0A9K3H1Y6"/>
<reference evidence="1" key="1">
    <citation type="journal article" date="2017" name="Nature">
        <title>The sunflower genome provides insights into oil metabolism, flowering and Asterid evolution.</title>
        <authorList>
            <person name="Badouin H."/>
            <person name="Gouzy J."/>
            <person name="Grassa C.J."/>
            <person name="Murat F."/>
            <person name="Staton S.E."/>
            <person name="Cottret L."/>
            <person name="Lelandais-Briere C."/>
            <person name="Owens G.L."/>
            <person name="Carrere S."/>
            <person name="Mayjonade B."/>
            <person name="Legrand L."/>
            <person name="Gill N."/>
            <person name="Kane N.C."/>
            <person name="Bowers J.E."/>
            <person name="Hubner S."/>
            <person name="Bellec A."/>
            <person name="Berard A."/>
            <person name="Berges H."/>
            <person name="Blanchet N."/>
            <person name="Boniface M.C."/>
            <person name="Brunel D."/>
            <person name="Catrice O."/>
            <person name="Chaidir N."/>
            <person name="Claudel C."/>
            <person name="Donnadieu C."/>
            <person name="Faraut T."/>
            <person name="Fievet G."/>
            <person name="Helmstetter N."/>
            <person name="King M."/>
            <person name="Knapp S.J."/>
            <person name="Lai Z."/>
            <person name="Le Paslier M.C."/>
            <person name="Lippi Y."/>
            <person name="Lorenzon L."/>
            <person name="Mandel J.R."/>
            <person name="Marage G."/>
            <person name="Marchand G."/>
            <person name="Marquand E."/>
            <person name="Bret-Mestries E."/>
            <person name="Morien E."/>
            <person name="Nambeesan S."/>
            <person name="Nguyen T."/>
            <person name="Pegot-Espagnet P."/>
            <person name="Pouilly N."/>
            <person name="Raftis F."/>
            <person name="Sallet E."/>
            <person name="Schiex T."/>
            <person name="Thomas J."/>
            <person name="Vandecasteele C."/>
            <person name="Vares D."/>
            <person name="Vear F."/>
            <person name="Vautrin S."/>
            <person name="Crespi M."/>
            <person name="Mangin B."/>
            <person name="Burke J.M."/>
            <person name="Salse J."/>
            <person name="Munos S."/>
            <person name="Vincourt P."/>
            <person name="Rieseberg L.H."/>
            <person name="Langlade N.B."/>
        </authorList>
    </citation>
    <scope>NUCLEOTIDE SEQUENCE</scope>
    <source>
        <tissue evidence="1">Leaves</tissue>
    </source>
</reference>
<dbReference type="Gramene" id="mRNA:HanXRQr2_Chr16g0768741">
    <property type="protein sequence ID" value="CDS:HanXRQr2_Chr16g0768741.1"/>
    <property type="gene ID" value="HanXRQr2_Chr16g0768741"/>
</dbReference>
<keyword evidence="2" id="KW-1185">Reference proteome</keyword>
<reference evidence="1" key="2">
    <citation type="submission" date="2020-06" db="EMBL/GenBank/DDBJ databases">
        <title>Helianthus annuus Genome sequencing and assembly Release 2.</title>
        <authorList>
            <person name="Gouzy J."/>
            <person name="Langlade N."/>
            <person name="Munos S."/>
        </authorList>
    </citation>
    <scope>NUCLEOTIDE SEQUENCE</scope>
    <source>
        <tissue evidence="1">Leaves</tissue>
    </source>
</reference>
<gene>
    <name evidence="1" type="ORF">HanXRQr2_Chr16g0768741</name>
</gene>
<evidence type="ECO:0000313" key="1">
    <source>
        <dbReference type="EMBL" id="KAF5761754.1"/>
    </source>
</evidence>
<dbReference type="Proteomes" id="UP000215914">
    <property type="component" value="Unassembled WGS sequence"/>
</dbReference>
<accession>A0A9K3H1Y6</accession>
<sequence length="86" mass="9333">MDQTWVPQVVKTTLTKDLGSSLEPYSLTEFNSVTGQELGEHAPEGSKHGPSAMDDLELTVLSEGLWVSREPSSVPTVVTREFSGEV</sequence>
<name>A0A9K3H1Y6_HELAN</name>
<protein>
    <submittedName>
        <fullName evidence="1">Uncharacterized protein</fullName>
    </submittedName>
</protein>